<gene>
    <name evidence="2" type="ORF">C2S53_002015</name>
</gene>
<proteinExistence type="inferred from homology"/>
<organism evidence="2 3">
    <name type="scientific">Perilla frutescens var. hirtella</name>
    <name type="common">Perilla citriodora</name>
    <name type="synonym">Perilla setoyensis</name>
    <dbReference type="NCBI Taxonomy" id="608512"/>
    <lineage>
        <taxon>Eukaryota</taxon>
        <taxon>Viridiplantae</taxon>
        <taxon>Streptophyta</taxon>
        <taxon>Embryophyta</taxon>
        <taxon>Tracheophyta</taxon>
        <taxon>Spermatophyta</taxon>
        <taxon>Magnoliopsida</taxon>
        <taxon>eudicotyledons</taxon>
        <taxon>Gunneridae</taxon>
        <taxon>Pentapetalae</taxon>
        <taxon>asterids</taxon>
        <taxon>lamiids</taxon>
        <taxon>Lamiales</taxon>
        <taxon>Lamiaceae</taxon>
        <taxon>Nepetoideae</taxon>
        <taxon>Elsholtzieae</taxon>
        <taxon>Perilla</taxon>
    </lineage>
</organism>
<dbReference type="GO" id="GO:0009733">
    <property type="term" value="P:response to auxin"/>
    <property type="evidence" value="ECO:0007669"/>
    <property type="project" value="InterPro"/>
</dbReference>
<dbReference type="AlphaFoldDB" id="A0AAD4ITW1"/>
<reference evidence="2 3" key="1">
    <citation type="journal article" date="2021" name="Nat. Commun.">
        <title>Incipient diploidization of the medicinal plant Perilla within 10,000 years.</title>
        <authorList>
            <person name="Zhang Y."/>
            <person name="Shen Q."/>
            <person name="Leng L."/>
            <person name="Zhang D."/>
            <person name="Chen S."/>
            <person name="Shi Y."/>
            <person name="Ning Z."/>
            <person name="Chen S."/>
        </authorList>
    </citation>
    <scope>NUCLEOTIDE SEQUENCE [LARGE SCALE GENOMIC DNA]</scope>
    <source>
        <strain evidence="3">cv. PC099</strain>
    </source>
</reference>
<name>A0AAD4ITW1_PERFH</name>
<accession>A0AAD4ITW1</accession>
<keyword evidence="3" id="KW-1185">Reference proteome</keyword>
<protein>
    <submittedName>
        <fullName evidence="2">Uncharacterized protein</fullName>
    </submittedName>
</protein>
<dbReference type="EMBL" id="SDAM02002093">
    <property type="protein sequence ID" value="KAH6821465.1"/>
    <property type="molecule type" value="Genomic_DNA"/>
</dbReference>
<dbReference type="Proteomes" id="UP001190926">
    <property type="component" value="Unassembled WGS sequence"/>
</dbReference>
<evidence type="ECO:0000313" key="3">
    <source>
        <dbReference type="Proteomes" id="UP001190926"/>
    </source>
</evidence>
<comment type="caution">
    <text evidence="2">The sequence shown here is derived from an EMBL/GenBank/DDBJ whole genome shotgun (WGS) entry which is preliminary data.</text>
</comment>
<comment type="similarity">
    <text evidence="1">Belongs to the ARG7 family.</text>
</comment>
<evidence type="ECO:0000256" key="1">
    <source>
        <dbReference type="ARBA" id="ARBA00006974"/>
    </source>
</evidence>
<dbReference type="PANTHER" id="PTHR31374:SF201">
    <property type="entry name" value="SAUR-LIKE AUXIN-RESPONSIVE PROTEIN FAMILY"/>
    <property type="match status" value="1"/>
</dbReference>
<dbReference type="Pfam" id="PF02519">
    <property type="entry name" value="Auxin_inducible"/>
    <property type="match status" value="1"/>
</dbReference>
<evidence type="ECO:0000313" key="2">
    <source>
        <dbReference type="EMBL" id="KAH6821465.1"/>
    </source>
</evidence>
<dbReference type="PANTHER" id="PTHR31374">
    <property type="entry name" value="AUXIN-INDUCED PROTEIN-LIKE-RELATED"/>
    <property type="match status" value="1"/>
</dbReference>
<sequence>MAKNKGIRLGHKLVRLFRRCIHRRTRRATATYQRLEPTGCPISKLCRWLQSFRREGRSRLCPGKTNPGYIELGKNPPKGHLAVYVGEKEDSVCRVVVPVLYFNHPLFGSLLQEAEKVYGFDHPGGIQIPCPISELERVQMKIAAASGGGIWRSRRGLLDRKLSNYIL</sequence>
<dbReference type="InterPro" id="IPR003676">
    <property type="entry name" value="SAUR_fam"/>
</dbReference>